<protein>
    <submittedName>
        <fullName evidence="1">Uncharacterized protein</fullName>
    </submittedName>
</protein>
<dbReference type="Proteomes" id="UP000266841">
    <property type="component" value="Unassembled WGS sequence"/>
</dbReference>
<reference evidence="1 2" key="1">
    <citation type="journal article" date="2012" name="Genome Biol.">
        <title>Genome and low-iron response of an oceanic diatom adapted to chronic iron limitation.</title>
        <authorList>
            <person name="Lommer M."/>
            <person name="Specht M."/>
            <person name="Roy A.S."/>
            <person name="Kraemer L."/>
            <person name="Andreson R."/>
            <person name="Gutowska M.A."/>
            <person name="Wolf J."/>
            <person name="Bergner S.V."/>
            <person name="Schilhabel M.B."/>
            <person name="Klostermeier U.C."/>
            <person name="Beiko R.G."/>
            <person name="Rosenstiel P."/>
            <person name="Hippler M."/>
            <person name="Laroche J."/>
        </authorList>
    </citation>
    <scope>NUCLEOTIDE SEQUENCE [LARGE SCALE GENOMIC DNA]</scope>
    <source>
        <strain evidence="1 2">CCMP1005</strain>
    </source>
</reference>
<comment type="caution">
    <text evidence="1">The sequence shown here is derived from an EMBL/GenBank/DDBJ whole genome shotgun (WGS) entry which is preliminary data.</text>
</comment>
<name>K0S1S5_THAOC</name>
<sequence length="135" mass="14759">MERASEGPGKARKVSICRKFDSGLRQRVPFVGKNAFNRVVRAKPGQTWPNSTPSRNGTKLSFLESSPRALQVSANRRVRIAGACAVSRSREAARCDDSRKALVETSVAAARRCGGVQRPTELARGARAMKKHTPR</sequence>
<gene>
    <name evidence="1" type="ORF">THAOC_27822</name>
</gene>
<keyword evidence="2" id="KW-1185">Reference proteome</keyword>
<proteinExistence type="predicted"/>
<evidence type="ECO:0000313" key="2">
    <source>
        <dbReference type="Proteomes" id="UP000266841"/>
    </source>
</evidence>
<accession>K0S1S5</accession>
<dbReference type="EMBL" id="AGNL01039123">
    <property type="protein sequence ID" value="EJK52862.1"/>
    <property type="molecule type" value="Genomic_DNA"/>
</dbReference>
<evidence type="ECO:0000313" key="1">
    <source>
        <dbReference type="EMBL" id="EJK52862.1"/>
    </source>
</evidence>
<dbReference type="AlphaFoldDB" id="K0S1S5"/>
<organism evidence="1 2">
    <name type="scientific">Thalassiosira oceanica</name>
    <name type="common">Marine diatom</name>
    <dbReference type="NCBI Taxonomy" id="159749"/>
    <lineage>
        <taxon>Eukaryota</taxon>
        <taxon>Sar</taxon>
        <taxon>Stramenopiles</taxon>
        <taxon>Ochrophyta</taxon>
        <taxon>Bacillariophyta</taxon>
        <taxon>Coscinodiscophyceae</taxon>
        <taxon>Thalassiosirophycidae</taxon>
        <taxon>Thalassiosirales</taxon>
        <taxon>Thalassiosiraceae</taxon>
        <taxon>Thalassiosira</taxon>
    </lineage>
</organism>